<dbReference type="SMART" id="SM01144">
    <property type="entry name" value="DTW"/>
    <property type="match status" value="1"/>
</dbReference>
<evidence type="ECO:0000256" key="3">
    <source>
        <dbReference type="ARBA" id="ARBA00022691"/>
    </source>
</evidence>
<keyword evidence="9" id="KW-1185">Reference proteome</keyword>
<feature type="compositionally biased region" description="Basic and acidic residues" evidence="6">
    <location>
        <begin position="60"/>
        <end position="72"/>
    </location>
</feature>
<evidence type="ECO:0000256" key="4">
    <source>
        <dbReference type="ARBA" id="ARBA00022694"/>
    </source>
</evidence>
<dbReference type="PANTHER" id="PTHR21392:SF0">
    <property type="entry name" value="TRNA-URIDINE AMINOCARBOXYPROPYLTRANSFERASE 2"/>
    <property type="match status" value="1"/>
</dbReference>
<evidence type="ECO:0000256" key="5">
    <source>
        <dbReference type="ARBA" id="ARBA00034489"/>
    </source>
</evidence>
<feature type="region of interest" description="Disordered" evidence="6">
    <location>
        <begin position="118"/>
        <end position="137"/>
    </location>
</feature>
<reference evidence="8 9" key="1">
    <citation type="journal article" date="2006" name="Proc. Natl. Acad. Sci. U.S.A.">
        <title>Evolution of sensory complexity recorded in a myxobacterial genome.</title>
        <authorList>
            <person name="Goldman B.S."/>
            <person name="Nierman W.C."/>
            <person name="Kaiser D."/>
            <person name="Slater S.C."/>
            <person name="Durkin A.S."/>
            <person name="Eisen J.A."/>
            <person name="Ronning C.M."/>
            <person name="Barbazuk W.B."/>
            <person name="Blanchard M."/>
            <person name="Field C."/>
            <person name="Halling C."/>
            <person name="Hinkle G."/>
            <person name="Iartchuk O."/>
            <person name="Kim H.S."/>
            <person name="Mackenzie C."/>
            <person name="Madupu R."/>
            <person name="Miller N."/>
            <person name="Shvartsbeyn A."/>
            <person name="Sullivan S.A."/>
            <person name="Vaudin M."/>
            <person name="Wiegand R."/>
            <person name="Kaplan H.B."/>
        </authorList>
    </citation>
    <scope>NUCLEOTIDE SEQUENCE [LARGE SCALE GENOMIC DNA]</scope>
    <source>
        <strain evidence="9">DK1622</strain>
    </source>
</reference>
<evidence type="ECO:0000313" key="9">
    <source>
        <dbReference type="Proteomes" id="UP000002402"/>
    </source>
</evidence>
<comment type="similarity">
    <text evidence="5">Belongs to the TDD superfamily. DTWD2 family.</text>
</comment>
<organism evidence="8 9">
    <name type="scientific">Myxococcus xanthus (strain DK1622)</name>
    <dbReference type="NCBI Taxonomy" id="246197"/>
    <lineage>
        <taxon>Bacteria</taxon>
        <taxon>Pseudomonadati</taxon>
        <taxon>Myxococcota</taxon>
        <taxon>Myxococcia</taxon>
        <taxon>Myxococcales</taxon>
        <taxon>Cystobacterineae</taxon>
        <taxon>Myxococcaceae</taxon>
        <taxon>Myxococcus</taxon>
    </lineage>
</organism>
<dbReference type="EnsemblBacteria" id="ABF89309">
    <property type="protein sequence ID" value="ABF89309"/>
    <property type="gene ID" value="MXAN_3929"/>
</dbReference>
<accession>Q1D5G4</accession>
<evidence type="ECO:0000256" key="1">
    <source>
        <dbReference type="ARBA" id="ARBA00012386"/>
    </source>
</evidence>
<protein>
    <recommendedName>
        <fullName evidence="1">tRNA-uridine aminocarboxypropyltransferase</fullName>
        <ecNumber evidence="1">2.5.1.25</ecNumber>
    </recommendedName>
</protein>
<dbReference type="EC" id="2.5.1.25" evidence="1"/>
<evidence type="ECO:0000259" key="7">
    <source>
        <dbReference type="SMART" id="SM01144"/>
    </source>
</evidence>
<dbReference type="PANTHER" id="PTHR21392">
    <property type="entry name" value="TRNA-URIDINE AMINOCARBOXYPROPYLTRANSFERASE 2"/>
    <property type="match status" value="1"/>
</dbReference>
<feature type="compositionally biased region" description="Basic residues" evidence="6">
    <location>
        <begin position="25"/>
        <end position="44"/>
    </location>
</feature>
<dbReference type="STRING" id="246197.MXAN_3929"/>
<dbReference type="GO" id="GO:0016432">
    <property type="term" value="F:tRNA-uridine aminocarboxypropyltransferase activity"/>
    <property type="evidence" value="ECO:0007669"/>
    <property type="project" value="UniProtKB-EC"/>
</dbReference>
<keyword evidence="2" id="KW-0808">Transferase</keyword>
<dbReference type="AlphaFoldDB" id="Q1D5G4"/>
<sequence>MQEGARSGWGCADTAPRVEPQAGGRRLHPAAPRRARSGLRRRALWRRDSSRPRRRGRLRIPPDSRRELEPPRRPSLRGHGSSRISGAFPTARAPGPPGQGGQPSGRSESPWLQAFAAVSRPSASSPPNHPWRSIPARGPGGNECFCSSNGRTKMGAVSSRLASRPRCSRCNLALHLCLCDEIPQVHTRTRILLLQHVMEIAKKSNTGGVAALALVNSKRLIHGSLSGSAELELLSEPGTWLLYPDGPPPRPDTPPPRQLVVLDASWSQARRMTQRVAALRTLPRLALPPPEPGLLRLREPSHPSGMSTLDAVARAVAALEGPEVAMPLARLAALRVQRIAECGTLY</sequence>
<dbReference type="InterPro" id="IPR039262">
    <property type="entry name" value="DTWD2/TAPT"/>
</dbReference>
<dbReference type="GO" id="GO:0008033">
    <property type="term" value="P:tRNA processing"/>
    <property type="evidence" value="ECO:0007669"/>
    <property type="project" value="UniProtKB-KW"/>
</dbReference>
<keyword evidence="3" id="KW-0949">S-adenosyl-L-methionine</keyword>
<dbReference type="Proteomes" id="UP000002402">
    <property type="component" value="Chromosome"/>
</dbReference>
<dbReference type="Pfam" id="PF03942">
    <property type="entry name" value="DTW"/>
    <property type="match status" value="1"/>
</dbReference>
<gene>
    <name evidence="8" type="ordered locus">MXAN_3929</name>
</gene>
<feature type="domain" description="DTW" evidence="7">
    <location>
        <begin position="163"/>
        <end position="344"/>
    </location>
</feature>
<feature type="region of interest" description="Disordered" evidence="6">
    <location>
        <begin position="1"/>
        <end position="108"/>
    </location>
</feature>
<evidence type="ECO:0000313" key="8">
    <source>
        <dbReference type="EMBL" id="ABF89309.1"/>
    </source>
</evidence>
<evidence type="ECO:0000256" key="2">
    <source>
        <dbReference type="ARBA" id="ARBA00022679"/>
    </source>
</evidence>
<dbReference type="InterPro" id="IPR005636">
    <property type="entry name" value="DTW"/>
</dbReference>
<proteinExistence type="inferred from homology"/>
<dbReference type="HOGENOM" id="CLU_801277_0_0_7"/>
<keyword evidence="4" id="KW-0819">tRNA processing</keyword>
<name>Q1D5G4_MYXXD</name>
<evidence type="ECO:0000256" key="6">
    <source>
        <dbReference type="SAM" id="MobiDB-lite"/>
    </source>
</evidence>
<dbReference type="KEGG" id="mxa:MXAN_3929"/>
<dbReference type="EMBL" id="CP000113">
    <property type="protein sequence ID" value="ABF89309.1"/>
    <property type="molecule type" value="Genomic_DNA"/>
</dbReference>
<dbReference type="eggNOG" id="COG3148">
    <property type="taxonomic scope" value="Bacteria"/>
</dbReference>